<keyword evidence="2" id="KW-0812">Transmembrane</keyword>
<gene>
    <name evidence="3" type="ORF">CCAM_LOCUS31012</name>
</gene>
<proteinExistence type="predicted"/>
<name>A0A484MME8_9ASTE</name>
<dbReference type="PANTHER" id="PTHR35469:SF5">
    <property type="entry name" value="TRANSMEMBRANE PROTEIN"/>
    <property type="match status" value="1"/>
</dbReference>
<reference evidence="3 4" key="1">
    <citation type="submission" date="2018-04" db="EMBL/GenBank/DDBJ databases">
        <authorList>
            <person name="Vogel A."/>
        </authorList>
    </citation>
    <scope>NUCLEOTIDE SEQUENCE [LARGE SCALE GENOMIC DNA]</scope>
</reference>
<feature type="transmembrane region" description="Helical" evidence="2">
    <location>
        <begin position="70"/>
        <end position="93"/>
    </location>
</feature>
<organism evidence="3 4">
    <name type="scientific">Cuscuta campestris</name>
    <dbReference type="NCBI Taxonomy" id="132261"/>
    <lineage>
        <taxon>Eukaryota</taxon>
        <taxon>Viridiplantae</taxon>
        <taxon>Streptophyta</taxon>
        <taxon>Embryophyta</taxon>
        <taxon>Tracheophyta</taxon>
        <taxon>Spermatophyta</taxon>
        <taxon>Magnoliopsida</taxon>
        <taxon>eudicotyledons</taxon>
        <taxon>Gunneridae</taxon>
        <taxon>Pentapetalae</taxon>
        <taxon>asterids</taxon>
        <taxon>lamiids</taxon>
        <taxon>Solanales</taxon>
        <taxon>Convolvulaceae</taxon>
        <taxon>Cuscuteae</taxon>
        <taxon>Cuscuta</taxon>
        <taxon>Cuscuta subgen. Grammica</taxon>
        <taxon>Cuscuta sect. Cleistogrammica</taxon>
    </lineage>
</organism>
<feature type="transmembrane region" description="Helical" evidence="2">
    <location>
        <begin position="127"/>
        <end position="148"/>
    </location>
</feature>
<sequence length="149" mass="16387">MEDEERDAWRKRITPSQSEKTTEEQPNPCLLHPTFSLKDVNACVLSSENTRLVCSITIALLAGSSQSNSIIASMPLCILILTDVAIVAAWLLVPPLAAGRQQQEEEENGGWKGAFAMLEVGLVVYQVFRALFIDCSFYIVVLLCGLCLL</sequence>
<evidence type="ECO:0000313" key="4">
    <source>
        <dbReference type="Proteomes" id="UP000595140"/>
    </source>
</evidence>
<keyword evidence="2" id="KW-1133">Transmembrane helix</keyword>
<protein>
    <submittedName>
        <fullName evidence="3">Uncharacterized protein</fullName>
    </submittedName>
</protein>
<feature type="region of interest" description="Disordered" evidence="1">
    <location>
        <begin position="1"/>
        <end position="27"/>
    </location>
</feature>
<evidence type="ECO:0000256" key="1">
    <source>
        <dbReference type="SAM" id="MobiDB-lite"/>
    </source>
</evidence>
<accession>A0A484MME8</accession>
<keyword evidence="2" id="KW-0472">Membrane</keyword>
<keyword evidence="4" id="KW-1185">Reference proteome</keyword>
<dbReference type="PANTHER" id="PTHR35469">
    <property type="entry name" value="TRANSMEMBRANE PROTEIN"/>
    <property type="match status" value="1"/>
</dbReference>
<evidence type="ECO:0000256" key="2">
    <source>
        <dbReference type="SAM" id="Phobius"/>
    </source>
</evidence>
<dbReference type="Proteomes" id="UP000595140">
    <property type="component" value="Unassembled WGS sequence"/>
</dbReference>
<dbReference type="OrthoDB" id="1299391at2759"/>
<dbReference type="EMBL" id="OOIL02003803">
    <property type="protein sequence ID" value="VFQ89236.1"/>
    <property type="molecule type" value="Genomic_DNA"/>
</dbReference>
<dbReference type="AlphaFoldDB" id="A0A484MME8"/>
<evidence type="ECO:0000313" key="3">
    <source>
        <dbReference type="EMBL" id="VFQ89236.1"/>
    </source>
</evidence>